<protein>
    <submittedName>
        <fullName evidence="2">Uncharacterized protein</fullName>
    </submittedName>
</protein>
<comment type="caution">
    <text evidence="2">The sequence shown here is derived from an EMBL/GenBank/DDBJ whole genome shotgun (WGS) entry which is preliminary data.</text>
</comment>
<proteinExistence type="predicted"/>
<feature type="region of interest" description="Disordered" evidence="1">
    <location>
        <begin position="1"/>
        <end position="25"/>
    </location>
</feature>
<sequence length="127" mass="13366">MHPMYPVHTPEAMPPLRRTGQGAWRSGWRAADWGVSGDGGGDKWGARPADETLSDHVQLQLAACSAPQPAASPPPPCFQSTVASKHWCYQSQAVAPAGKQPAISAVWRPRLAGTGCLPTVSPSVCPT</sequence>
<dbReference type="Proteomes" id="UP000224854">
    <property type="component" value="Unassembled WGS sequence"/>
</dbReference>
<name>A0A2C5YWQ1_9HYPO</name>
<dbReference type="EMBL" id="NJEU01000605">
    <property type="protein sequence ID" value="PHH72186.1"/>
    <property type="molecule type" value="Genomic_DNA"/>
</dbReference>
<dbReference type="AlphaFoldDB" id="A0A2C5YWQ1"/>
<reference evidence="2 3" key="1">
    <citation type="submission" date="2017-06" db="EMBL/GenBank/DDBJ databases">
        <title>Ant-infecting Ophiocordyceps genomes reveal a high diversity of potential behavioral manipulation genes and a possible major role for enterotoxins.</title>
        <authorList>
            <person name="De Bekker C."/>
            <person name="Evans H.C."/>
            <person name="Brachmann A."/>
            <person name="Hughes D.P."/>
        </authorList>
    </citation>
    <scope>NUCLEOTIDE SEQUENCE [LARGE SCALE GENOMIC DNA]</scope>
    <source>
        <strain evidence="2 3">1348a</strain>
    </source>
</reference>
<evidence type="ECO:0000256" key="1">
    <source>
        <dbReference type="SAM" id="MobiDB-lite"/>
    </source>
</evidence>
<dbReference type="OrthoDB" id="10624650at2759"/>
<accession>A0A2C5YWQ1</accession>
<evidence type="ECO:0000313" key="3">
    <source>
        <dbReference type="Proteomes" id="UP000224854"/>
    </source>
</evidence>
<gene>
    <name evidence="2" type="ORF">CDD82_6135</name>
</gene>
<keyword evidence="3" id="KW-1185">Reference proteome</keyword>
<evidence type="ECO:0000313" key="2">
    <source>
        <dbReference type="EMBL" id="PHH72186.1"/>
    </source>
</evidence>
<organism evidence="2 3">
    <name type="scientific">Ophiocordyceps australis</name>
    <dbReference type="NCBI Taxonomy" id="1399860"/>
    <lineage>
        <taxon>Eukaryota</taxon>
        <taxon>Fungi</taxon>
        <taxon>Dikarya</taxon>
        <taxon>Ascomycota</taxon>
        <taxon>Pezizomycotina</taxon>
        <taxon>Sordariomycetes</taxon>
        <taxon>Hypocreomycetidae</taxon>
        <taxon>Hypocreales</taxon>
        <taxon>Ophiocordycipitaceae</taxon>
        <taxon>Ophiocordyceps</taxon>
    </lineage>
</organism>